<dbReference type="AlphaFoldDB" id="A0A5B9PFQ3"/>
<proteinExistence type="predicted"/>
<dbReference type="OrthoDB" id="9791578at2"/>
<dbReference type="EMBL" id="CP042912">
    <property type="protein sequence ID" value="QEG24025.1"/>
    <property type="molecule type" value="Genomic_DNA"/>
</dbReference>
<keyword evidence="1" id="KW-0732">Signal</keyword>
<feature type="signal peptide" evidence="1">
    <location>
        <begin position="1"/>
        <end position="20"/>
    </location>
</feature>
<evidence type="ECO:0008006" key="4">
    <source>
        <dbReference type="Google" id="ProtNLM"/>
    </source>
</evidence>
<dbReference type="RefSeq" id="WP_075082424.1">
    <property type="nucleotide sequence ID" value="NZ_CP042912.1"/>
</dbReference>
<reference evidence="2 3" key="1">
    <citation type="submission" date="2019-08" db="EMBL/GenBank/DDBJ databases">
        <title>Deep-cultivation of Planctomycetes and their phenomic and genomic characterization uncovers novel biology.</title>
        <authorList>
            <person name="Wiegand S."/>
            <person name="Jogler M."/>
            <person name="Boedeker C."/>
            <person name="Pinto D."/>
            <person name="Vollmers J."/>
            <person name="Rivas-Marin E."/>
            <person name="Kohn T."/>
            <person name="Peeters S.H."/>
            <person name="Heuer A."/>
            <person name="Rast P."/>
            <person name="Oberbeckmann S."/>
            <person name="Bunk B."/>
            <person name="Jeske O."/>
            <person name="Meyerdierks A."/>
            <person name="Storesund J.E."/>
            <person name="Kallscheuer N."/>
            <person name="Luecker S."/>
            <person name="Lage O.M."/>
            <person name="Pohl T."/>
            <person name="Merkel B.J."/>
            <person name="Hornburger P."/>
            <person name="Mueller R.-W."/>
            <person name="Bruemmer F."/>
            <person name="Labrenz M."/>
            <person name="Spormann A.M."/>
            <person name="Op den Camp H."/>
            <person name="Overmann J."/>
            <person name="Amann R."/>
            <person name="Jetten M.S.M."/>
            <person name="Mascher T."/>
            <person name="Medema M.H."/>
            <person name="Devos D.P."/>
            <person name="Kaster A.-K."/>
            <person name="Ovreas L."/>
            <person name="Rohde M."/>
            <person name="Galperin M.Y."/>
            <person name="Jogler C."/>
        </authorList>
    </citation>
    <scope>NUCLEOTIDE SEQUENCE [LARGE SCALE GENOMIC DNA]</scope>
    <source>
        <strain evidence="2 3">FC18</strain>
    </source>
</reference>
<name>A0A5B9PFQ3_9BACT</name>
<evidence type="ECO:0000313" key="3">
    <source>
        <dbReference type="Proteomes" id="UP000322214"/>
    </source>
</evidence>
<evidence type="ECO:0000256" key="1">
    <source>
        <dbReference type="SAM" id="SignalP"/>
    </source>
</evidence>
<dbReference type="KEGG" id="mff:MFFC18_39360"/>
<dbReference type="SUPFAM" id="SSF53649">
    <property type="entry name" value="Alkaline phosphatase-like"/>
    <property type="match status" value="1"/>
</dbReference>
<feature type="chain" id="PRO_5023040206" description="Type I phosphodiesterase / nucleotide pyrophosphatase" evidence="1">
    <location>
        <begin position="21"/>
        <end position="365"/>
    </location>
</feature>
<dbReference type="Gene3D" id="3.40.720.10">
    <property type="entry name" value="Alkaline Phosphatase, subunit A"/>
    <property type="match status" value="1"/>
</dbReference>
<dbReference type="STRING" id="980251.GCA_001642875_04164"/>
<protein>
    <recommendedName>
        <fullName evidence="4">Type I phosphodiesterase / nucleotide pyrophosphatase</fullName>
    </recommendedName>
</protein>
<keyword evidence="3" id="KW-1185">Reference proteome</keyword>
<evidence type="ECO:0000313" key="2">
    <source>
        <dbReference type="EMBL" id="QEG24025.1"/>
    </source>
</evidence>
<sequence length="365" mass="41381" precursor="true">MLYRKSILLLLSFVSLSVFADAATAQLKPVENVILITLDGLRWQELFGGAEKGLIDKEIGKVEDPKLTISRFFDDDPERRRELLMPYFWNSIAKRGQVFGDPSHQSRVTVENGKFFSYPGYSEILTGFADETIDSNDKVNNKNVTVLEYIHQMPEFRGRVAAFCSWDVFPFIINSKRSGIPVNAGWQTLEHFENDSEKETYRLLAKQLPRYWHGVRYDAFTFRGAVEYLKVRKPRVLYLALGETDDWAHAGRYDLYLESARTSDDLLRQLEELTQSIPQYRDNTAFVLTTDHGRGDGREGWKSHGSDLAGSDQIWIAVWGPNVPAKGIVQDVTASQGQVAATVAKLLGLDFTASNERVSEALKLE</sequence>
<dbReference type="Proteomes" id="UP000322214">
    <property type="component" value="Chromosome"/>
</dbReference>
<accession>A0A5B9PFQ3</accession>
<organism evidence="2 3">
    <name type="scientific">Mariniblastus fucicola</name>
    <dbReference type="NCBI Taxonomy" id="980251"/>
    <lineage>
        <taxon>Bacteria</taxon>
        <taxon>Pseudomonadati</taxon>
        <taxon>Planctomycetota</taxon>
        <taxon>Planctomycetia</taxon>
        <taxon>Pirellulales</taxon>
        <taxon>Pirellulaceae</taxon>
        <taxon>Mariniblastus</taxon>
    </lineage>
</organism>
<gene>
    <name evidence="2" type="ORF">MFFC18_39360</name>
</gene>
<dbReference type="InterPro" id="IPR017850">
    <property type="entry name" value="Alkaline_phosphatase_core_sf"/>
</dbReference>